<evidence type="ECO:0000256" key="1">
    <source>
        <dbReference type="SAM" id="MobiDB-lite"/>
    </source>
</evidence>
<name>A0ABD3LJW9_EUCGL</name>
<protein>
    <recommendedName>
        <fullName evidence="4">Pentatricopeptide repeat-containing protein</fullName>
    </recommendedName>
</protein>
<evidence type="ECO:0008006" key="4">
    <source>
        <dbReference type="Google" id="ProtNLM"/>
    </source>
</evidence>
<evidence type="ECO:0000313" key="3">
    <source>
        <dbReference type="Proteomes" id="UP001634007"/>
    </source>
</evidence>
<reference evidence="2 3" key="1">
    <citation type="submission" date="2024-11" db="EMBL/GenBank/DDBJ databases">
        <title>Chromosome-level genome assembly of Eucalyptus globulus Labill. provides insights into its genome evolution.</title>
        <authorList>
            <person name="Li X."/>
        </authorList>
    </citation>
    <scope>NUCLEOTIDE SEQUENCE [LARGE SCALE GENOMIC DNA]</scope>
    <source>
        <strain evidence="2">CL2024</strain>
        <tissue evidence="2">Fresh tender leaves</tissue>
    </source>
</reference>
<dbReference type="EMBL" id="JBJKBG010000002">
    <property type="protein sequence ID" value="KAL3750491.1"/>
    <property type="molecule type" value="Genomic_DNA"/>
</dbReference>
<accession>A0ABD3LJW9</accession>
<dbReference type="PANTHER" id="PTHR37176">
    <property type="entry name" value="F10K1.23"/>
    <property type="match status" value="1"/>
</dbReference>
<feature type="region of interest" description="Disordered" evidence="1">
    <location>
        <begin position="219"/>
        <end position="238"/>
    </location>
</feature>
<sequence length="257" mass="28412">MADALSSPEASLFLSLIELGRLDDSTLGVLRTSLLSKDASSAVRVRSSLERFLRSEALRKLCDIVDEDVVHAVSVLEFLVRAFAVVGDFESCMALRYEALDFRENKSGFHQWLQDALDNGFYPIATKACENVLLCLRRCDTSGLENFTGDVRSIASLKDVAIASTGSCSVQAKAVKYLKRKEMERSKQQGSTFREIQPVASVLFRDGIAKRNARKFSERQALRSDARNSPTKISGSVKSPNLAHTGVDIMVHFLISK</sequence>
<dbReference type="PANTHER" id="PTHR37176:SF1">
    <property type="entry name" value="PROTEIN DOUBLE-STRAND BREAK FORMATION"/>
    <property type="match status" value="1"/>
</dbReference>
<dbReference type="Proteomes" id="UP001634007">
    <property type="component" value="Unassembled WGS sequence"/>
</dbReference>
<gene>
    <name evidence="2" type="ORF">ACJRO7_011487</name>
</gene>
<organism evidence="2 3">
    <name type="scientific">Eucalyptus globulus</name>
    <name type="common">Tasmanian blue gum</name>
    <dbReference type="NCBI Taxonomy" id="34317"/>
    <lineage>
        <taxon>Eukaryota</taxon>
        <taxon>Viridiplantae</taxon>
        <taxon>Streptophyta</taxon>
        <taxon>Embryophyta</taxon>
        <taxon>Tracheophyta</taxon>
        <taxon>Spermatophyta</taxon>
        <taxon>Magnoliopsida</taxon>
        <taxon>eudicotyledons</taxon>
        <taxon>Gunneridae</taxon>
        <taxon>Pentapetalae</taxon>
        <taxon>rosids</taxon>
        <taxon>malvids</taxon>
        <taxon>Myrtales</taxon>
        <taxon>Myrtaceae</taxon>
        <taxon>Myrtoideae</taxon>
        <taxon>Eucalypteae</taxon>
        <taxon>Eucalyptus</taxon>
    </lineage>
</organism>
<dbReference type="InterPro" id="IPR044969">
    <property type="entry name" value="DFO"/>
</dbReference>
<dbReference type="AlphaFoldDB" id="A0ABD3LJW9"/>
<feature type="compositionally biased region" description="Polar residues" evidence="1">
    <location>
        <begin position="227"/>
        <end position="238"/>
    </location>
</feature>
<keyword evidence="3" id="KW-1185">Reference proteome</keyword>
<comment type="caution">
    <text evidence="2">The sequence shown here is derived from an EMBL/GenBank/DDBJ whole genome shotgun (WGS) entry which is preliminary data.</text>
</comment>
<proteinExistence type="predicted"/>
<evidence type="ECO:0000313" key="2">
    <source>
        <dbReference type="EMBL" id="KAL3750491.1"/>
    </source>
</evidence>